<comment type="caution">
    <text evidence="2">The sequence shown here is derived from an EMBL/GenBank/DDBJ whole genome shotgun (WGS) entry which is preliminary data.</text>
</comment>
<organism evidence="2 3">
    <name type="scientific">Nesterenkonia halobia</name>
    <dbReference type="NCBI Taxonomy" id="37922"/>
    <lineage>
        <taxon>Bacteria</taxon>
        <taxon>Bacillati</taxon>
        <taxon>Actinomycetota</taxon>
        <taxon>Actinomycetes</taxon>
        <taxon>Micrococcales</taxon>
        <taxon>Micrococcaceae</taxon>
        <taxon>Nesterenkonia</taxon>
    </lineage>
</organism>
<gene>
    <name evidence="2" type="ORF">GCM10020260_23970</name>
</gene>
<dbReference type="InterPro" id="IPR029068">
    <property type="entry name" value="Glyas_Bleomycin-R_OHBP_Dase"/>
</dbReference>
<sequence>MEITRQVIVLDAADLDAVSRFWADVLGGEVAADEDWHGILIDGVEQLAVQHVPDHRPPDWPDGAPQQMHLDFYVADVAGAHAHVMDCGARLLQDAPDRDAERGFIVYADPAGHPFCLCWG</sequence>
<dbReference type="Proteomes" id="UP001501736">
    <property type="component" value="Unassembled WGS sequence"/>
</dbReference>
<dbReference type="Gene3D" id="3.10.180.10">
    <property type="entry name" value="2,3-Dihydroxybiphenyl 1,2-Dioxygenase, domain 1"/>
    <property type="match status" value="1"/>
</dbReference>
<keyword evidence="3" id="KW-1185">Reference proteome</keyword>
<dbReference type="RefSeq" id="WP_344721691.1">
    <property type="nucleotide sequence ID" value="NZ_BAAAYG010000011.1"/>
</dbReference>
<reference evidence="3" key="1">
    <citation type="journal article" date="2019" name="Int. J. Syst. Evol. Microbiol.">
        <title>The Global Catalogue of Microorganisms (GCM) 10K type strain sequencing project: providing services to taxonomists for standard genome sequencing and annotation.</title>
        <authorList>
            <consortium name="The Broad Institute Genomics Platform"/>
            <consortium name="The Broad Institute Genome Sequencing Center for Infectious Disease"/>
            <person name="Wu L."/>
            <person name="Ma J."/>
        </authorList>
    </citation>
    <scope>NUCLEOTIDE SEQUENCE [LARGE SCALE GENOMIC DNA]</scope>
    <source>
        <strain evidence="3">JCM 11483</strain>
    </source>
</reference>
<dbReference type="InterPro" id="IPR037523">
    <property type="entry name" value="VOC_core"/>
</dbReference>
<dbReference type="Pfam" id="PF18029">
    <property type="entry name" value="Glyoxalase_6"/>
    <property type="match status" value="1"/>
</dbReference>
<name>A0ABP6REN5_9MICC</name>
<evidence type="ECO:0000313" key="2">
    <source>
        <dbReference type="EMBL" id="GAA3287438.1"/>
    </source>
</evidence>
<protein>
    <submittedName>
        <fullName evidence="2">VOC family protein</fullName>
    </submittedName>
</protein>
<feature type="domain" description="VOC" evidence="1">
    <location>
        <begin position="4"/>
        <end position="120"/>
    </location>
</feature>
<proteinExistence type="predicted"/>
<dbReference type="PROSITE" id="PS51819">
    <property type="entry name" value="VOC"/>
    <property type="match status" value="1"/>
</dbReference>
<accession>A0ABP6REN5</accession>
<dbReference type="EMBL" id="BAAAYG010000011">
    <property type="protein sequence ID" value="GAA3287438.1"/>
    <property type="molecule type" value="Genomic_DNA"/>
</dbReference>
<evidence type="ECO:0000313" key="3">
    <source>
        <dbReference type="Proteomes" id="UP001501736"/>
    </source>
</evidence>
<evidence type="ECO:0000259" key="1">
    <source>
        <dbReference type="PROSITE" id="PS51819"/>
    </source>
</evidence>
<dbReference type="PANTHER" id="PTHR35908:SF1">
    <property type="entry name" value="CONSERVED PROTEIN"/>
    <property type="match status" value="1"/>
</dbReference>
<dbReference type="InterPro" id="IPR041581">
    <property type="entry name" value="Glyoxalase_6"/>
</dbReference>
<dbReference type="CDD" id="cd06587">
    <property type="entry name" value="VOC"/>
    <property type="match status" value="1"/>
</dbReference>
<dbReference type="PANTHER" id="PTHR35908">
    <property type="entry name" value="HYPOTHETICAL FUSION PROTEIN"/>
    <property type="match status" value="1"/>
</dbReference>
<dbReference type="SUPFAM" id="SSF54593">
    <property type="entry name" value="Glyoxalase/Bleomycin resistance protein/Dihydroxybiphenyl dioxygenase"/>
    <property type="match status" value="1"/>
</dbReference>